<feature type="region of interest" description="Disordered" evidence="6">
    <location>
        <begin position="396"/>
        <end position="416"/>
    </location>
</feature>
<evidence type="ECO:0000256" key="3">
    <source>
        <dbReference type="ARBA" id="ARBA00022692"/>
    </source>
</evidence>
<gene>
    <name evidence="9" type="ORF">M1O15_14775</name>
</gene>
<evidence type="ECO:0000256" key="7">
    <source>
        <dbReference type="SAM" id="Phobius"/>
    </source>
</evidence>
<feature type="compositionally biased region" description="Basic and acidic residues" evidence="6">
    <location>
        <begin position="406"/>
        <end position="416"/>
    </location>
</feature>
<feature type="transmembrane region" description="Helical" evidence="7">
    <location>
        <begin position="222"/>
        <end position="241"/>
    </location>
</feature>
<evidence type="ECO:0000313" key="9">
    <source>
        <dbReference type="EMBL" id="MCK8678630.1"/>
    </source>
</evidence>
<dbReference type="CDD" id="cd17324">
    <property type="entry name" value="MFS_NepI_like"/>
    <property type="match status" value="1"/>
</dbReference>
<feature type="transmembrane region" description="Helical" evidence="7">
    <location>
        <begin position="345"/>
        <end position="366"/>
    </location>
</feature>
<evidence type="ECO:0000256" key="2">
    <source>
        <dbReference type="ARBA" id="ARBA00022475"/>
    </source>
</evidence>
<proteinExistence type="predicted"/>
<dbReference type="InterPro" id="IPR036259">
    <property type="entry name" value="MFS_trans_sf"/>
</dbReference>
<dbReference type="RefSeq" id="WP_248634262.1">
    <property type="nucleotide sequence ID" value="NZ_JALPTH010000012.1"/>
</dbReference>
<accession>A0ABT0IBF1</accession>
<evidence type="ECO:0000313" key="10">
    <source>
        <dbReference type="Proteomes" id="UP001522868"/>
    </source>
</evidence>
<dbReference type="Gene3D" id="1.20.1250.20">
    <property type="entry name" value="MFS general substrate transporter like domains"/>
    <property type="match status" value="1"/>
</dbReference>
<evidence type="ECO:0000256" key="5">
    <source>
        <dbReference type="ARBA" id="ARBA00023136"/>
    </source>
</evidence>
<keyword evidence="3 7" id="KW-0812">Transmembrane</keyword>
<comment type="subcellular location">
    <subcellularLocation>
        <location evidence="1">Cell membrane</location>
        <topology evidence="1">Multi-pass membrane protein</topology>
    </subcellularLocation>
</comment>
<feature type="transmembrane region" description="Helical" evidence="7">
    <location>
        <begin position="179"/>
        <end position="201"/>
    </location>
</feature>
<feature type="non-terminal residue" evidence="9">
    <location>
        <position position="416"/>
    </location>
</feature>
<keyword evidence="10" id="KW-1185">Reference proteome</keyword>
<dbReference type="SUPFAM" id="SSF103473">
    <property type="entry name" value="MFS general substrate transporter"/>
    <property type="match status" value="1"/>
</dbReference>
<feature type="transmembrane region" description="Helical" evidence="7">
    <location>
        <begin position="311"/>
        <end position="333"/>
    </location>
</feature>
<keyword evidence="2" id="KW-1003">Cell membrane</keyword>
<dbReference type="Proteomes" id="UP001522868">
    <property type="component" value="Unassembled WGS sequence"/>
</dbReference>
<evidence type="ECO:0000259" key="8">
    <source>
        <dbReference type="PROSITE" id="PS50850"/>
    </source>
</evidence>
<dbReference type="PROSITE" id="PS50850">
    <property type="entry name" value="MFS"/>
    <property type="match status" value="1"/>
</dbReference>
<feature type="transmembrane region" description="Helical" evidence="7">
    <location>
        <begin position="89"/>
        <end position="112"/>
    </location>
</feature>
<feature type="domain" description="Major facilitator superfamily (MFS) profile" evidence="8">
    <location>
        <begin position="21"/>
        <end position="397"/>
    </location>
</feature>
<dbReference type="InterPro" id="IPR020846">
    <property type="entry name" value="MFS_dom"/>
</dbReference>
<feature type="transmembrane region" description="Helical" evidence="7">
    <location>
        <begin position="372"/>
        <end position="391"/>
    </location>
</feature>
<evidence type="ECO:0000256" key="6">
    <source>
        <dbReference type="SAM" id="MobiDB-lite"/>
    </source>
</evidence>
<feature type="transmembrane region" description="Helical" evidence="7">
    <location>
        <begin position="286"/>
        <end position="305"/>
    </location>
</feature>
<reference evidence="9 10" key="1">
    <citation type="submission" date="2022-04" db="EMBL/GenBank/DDBJ databases">
        <title>Streptomyces sp. nov. LCR6-01 isolated from Lichen of Dirinaria sp.</title>
        <authorList>
            <person name="Kanchanasin P."/>
            <person name="Tanasupawat S."/>
            <person name="Phongsopitanun W."/>
        </authorList>
    </citation>
    <scope>NUCLEOTIDE SEQUENCE [LARGE SCALE GENOMIC DNA]</scope>
    <source>
        <strain evidence="9 10">LCR6-01</strain>
    </source>
</reference>
<dbReference type="EMBL" id="JALPTH010000012">
    <property type="protein sequence ID" value="MCK8678630.1"/>
    <property type="molecule type" value="Genomic_DNA"/>
</dbReference>
<feature type="transmembrane region" description="Helical" evidence="7">
    <location>
        <begin position="118"/>
        <end position="139"/>
    </location>
</feature>
<dbReference type="InterPro" id="IPR011701">
    <property type="entry name" value="MFS"/>
</dbReference>
<dbReference type="InterPro" id="IPR050189">
    <property type="entry name" value="MFS_Efflux_Transporters"/>
</dbReference>
<feature type="transmembrane region" description="Helical" evidence="7">
    <location>
        <begin position="21"/>
        <end position="40"/>
    </location>
</feature>
<name>A0ABT0IBF1_9ACTN</name>
<evidence type="ECO:0000256" key="4">
    <source>
        <dbReference type="ARBA" id="ARBA00022989"/>
    </source>
</evidence>
<dbReference type="PANTHER" id="PTHR43124">
    <property type="entry name" value="PURINE EFFLUX PUMP PBUE"/>
    <property type="match status" value="1"/>
</dbReference>
<feature type="transmembrane region" description="Helical" evidence="7">
    <location>
        <begin position="151"/>
        <end position="173"/>
    </location>
</feature>
<protein>
    <submittedName>
        <fullName evidence="9">MFS transporter</fullName>
    </submittedName>
</protein>
<dbReference type="Pfam" id="PF07690">
    <property type="entry name" value="MFS_1"/>
    <property type="match status" value="1"/>
</dbReference>
<keyword evidence="4 7" id="KW-1133">Transmembrane helix</keyword>
<sequence length="416" mass="41568">MSHHPPGPSAIEPPLPPPRGGLAVAAVALAVFSLVTTEMLPVGLLTPMSTTLGVSHGTAGLAMTLPGIVAALSAPPLALAAGRRDRRPVLCGLMALLAAANLATAFAPHFAVLLGARVLIGLAVGGIWPIAVGIAVHLVPERSAPAATSVIFGGIAVGFVVGVPLGTFAGGLGDWRLPFTLMGLLCLLLLAALAVLLPPLPSHRPVRAADLPGLLRDTRLRAGLLVTALLVTGHFSVYTYLRPLLESVAATPPGLVSGLLLVYGAAGVAGNFLAGARAPRAPGGTLVGVSVLLAGSMALIPAFGAAPVAPWILLAAWGTAYGGVSLSAQGYVVRAAPGAGDMGSALFISVFNASISLGALSGGRIADGGGLGWLPWFGGALVALAPAVLWWTGGRGASDPDPPPGAHRENAFRSFR</sequence>
<keyword evidence="5 7" id="KW-0472">Membrane</keyword>
<comment type="caution">
    <text evidence="9">The sequence shown here is derived from an EMBL/GenBank/DDBJ whole genome shotgun (WGS) entry which is preliminary data.</text>
</comment>
<feature type="transmembrane region" description="Helical" evidence="7">
    <location>
        <begin position="60"/>
        <end position="82"/>
    </location>
</feature>
<organism evidence="9 10">
    <name type="scientific">Streptomyces lichenis</name>
    <dbReference type="NCBI Taxonomy" id="2306967"/>
    <lineage>
        <taxon>Bacteria</taxon>
        <taxon>Bacillati</taxon>
        <taxon>Actinomycetota</taxon>
        <taxon>Actinomycetes</taxon>
        <taxon>Kitasatosporales</taxon>
        <taxon>Streptomycetaceae</taxon>
        <taxon>Streptomyces</taxon>
    </lineage>
</organism>
<feature type="transmembrane region" description="Helical" evidence="7">
    <location>
        <begin position="253"/>
        <end position="274"/>
    </location>
</feature>
<dbReference type="PANTHER" id="PTHR43124:SF3">
    <property type="entry name" value="CHLORAMPHENICOL EFFLUX PUMP RV0191"/>
    <property type="match status" value="1"/>
</dbReference>
<evidence type="ECO:0000256" key="1">
    <source>
        <dbReference type="ARBA" id="ARBA00004651"/>
    </source>
</evidence>